<dbReference type="SUPFAM" id="SSF54593">
    <property type="entry name" value="Glyoxalase/Bleomycin resistance protein/Dihydroxybiphenyl dioxygenase"/>
    <property type="match status" value="1"/>
</dbReference>
<protein>
    <submittedName>
        <fullName evidence="1">Uncharacterized protein</fullName>
    </submittedName>
</protein>
<dbReference type="InterPro" id="IPR029068">
    <property type="entry name" value="Glyas_Bleomycin-R_OHBP_Dase"/>
</dbReference>
<dbReference type="EMBL" id="BDEC01000075">
    <property type="protein sequence ID" value="GBD68900.1"/>
    <property type="molecule type" value="Genomic_DNA"/>
</dbReference>
<evidence type="ECO:0000313" key="2">
    <source>
        <dbReference type="Proteomes" id="UP000236214"/>
    </source>
</evidence>
<comment type="caution">
    <text evidence="1">The sequence shown here is derived from an EMBL/GenBank/DDBJ whole genome shotgun (WGS) entry which is preliminary data.</text>
</comment>
<name>A0A2H6D6K0_TETHA</name>
<dbReference type="InterPro" id="IPR032703">
    <property type="entry name" value="CppA_C"/>
</dbReference>
<accession>A0A2H6D6K0</accession>
<dbReference type="PROSITE" id="PS51819">
    <property type="entry name" value="VOC"/>
    <property type="match status" value="1"/>
</dbReference>
<dbReference type="InterPro" id="IPR032702">
    <property type="entry name" value="CppA_N"/>
</dbReference>
<dbReference type="Gene3D" id="3.10.180.10">
    <property type="entry name" value="2,3-Dihydroxybiphenyl 1,2-Dioxygenase, domain 1"/>
    <property type="match status" value="2"/>
</dbReference>
<dbReference type="PANTHER" id="PTHR43279">
    <property type="entry name" value="CATECHOL-2,3-DIOXYGENASE"/>
    <property type="match status" value="1"/>
</dbReference>
<dbReference type="InterPro" id="IPR037523">
    <property type="entry name" value="VOC_core"/>
</dbReference>
<sequence length="272" mass="31046">MSVLTLADAAKQMTIAIRVKDRDKMIAFYKDTIGFALKKEENTLAIMGVEENERQYLWLEESPRAAEHFGEEKKLKQYTIAVSNAEELSDVYYRLKQASYPVVQTSYDDKAYILVDDPEGNRLEIIADMDEKQVENDEQLLALSTKKVSKLSQATLLQQIQLNVTVPEKEIDFLQNNLGFYLGNNNSTTHSFKKSDLEIVLHKSDSQLVDIDSAEVLGLEIIRFVVTSDVLEGIQKHLAKIGKGFYIDKKKTILTVYDPAGIEWWFVLKNDK</sequence>
<evidence type="ECO:0000313" key="1">
    <source>
        <dbReference type="EMBL" id="GBD68900.1"/>
    </source>
</evidence>
<organism evidence="1 2">
    <name type="scientific">Tetragenococcus halophilus subsp. halophilus</name>
    <dbReference type="NCBI Taxonomy" id="1513897"/>
    <lineage>
        <taxon>Bacteria</taxon>
        <taxon>Bacillati</taxon>
        <taxon>Bacillota</taxon>
        <taxon>Bacilli</taxon>
        <taxon>Lactobacillales</taxon>
        <taxon>Enterococcaceae</taxon>
        <taxon>Tetragenococcus</taxon>
    </lineage>
</organism>
<gene>
    <name evidence="1" type="ORF">TEHN7118_1706</name>
</gene>
<dbReference type="Pfam" id="PF14506">
    <property type="entry name" value="CppA_N"/>
    <property type="match status" value="1"/>
</dbReference>
<reference evidence="1 2" key="1">
    <citation type="submission" date="2016-05" db="EMBL/GenBank/DDBJ databases">
        <title>Whole genome sequencing of Tetragenococcus halophilus subsp. halophilus NISL 7118.</title>
        <authorList>
            <person name="Shiwa Y."/>
            <person name="Nishimura I."/>
            <person name="Yoshikawa H."/>
            <person name="Koyama Y."/>
            <person name="Oguma T."/>
        </authorList>
    </citation>
    <scope>NUCLEOTIDE SEQUENCE [LARGE SCALE GENOMIC DNA]</scope>
    <source>
        <strain evidence="1 2">NISL 7118</strain>
    </source>
</reference>
<dbReference type="PANTHER" id="PTHR43279:SF1">
    <property type="entry name" value="CATECHOL-2,3-DIOXYGENASE"/>
    <property type="match status" value="1"/>
</dbReference>
<proteinExistence type="predicted"/>
<dbReference type="Proteomes" id="UP000236214">
    <property type="component" value="Unassembled WGS sequence"/>
</dbReference>
<dbReference type="AlphaFoldDB" id="A0A2H6D6K0"/>
<keyword evidence="2" id="KW-1185">Reference proteome</keyword>
<dbReference type="RefSeq" id="WP_014123545.1">
    <property type="nucleotide sequence ID" value="NZ_BAABQP010000029.1"/>
</dbReference>
<dbReference type="Pfam" id="PF14507">
    <property type="entry name" value="CppA_C"/>
    <property type="match status" value="1"/>
</dbReference>